<keyword evidence="3" id="KW-0805">Transcription regulation</keyword>
<evidence type="ECO:0000256" key="4">
    <source>
        <dbReference type="ARBA" id="ARBA00023125"/>
    </source>
</evidence>
<sequence>MPKRRVRDIEEDNTYLRVRSIRACGECRRRKRKCDGNAPCSSCAGYGYSCSYEPTSASNNTTNVTEENDSRGYSLHKGKLTPAETNPPKHLGSDVLPTRKPLEGCQYDRMLTVGSAFALPRILGTELNDPTPPRLHSFGYNLGLRPERRNKFVSKIASFLSEKMCHDLVSAFFVEVHPTFAFLHQDTFLRQVQSLWRDSTENPGLEALTCAVCVLGSFFSNPPNEYEGEIFNHCLSILDMANAEPAARPDEKILGAWILRTIYSRLTTRPRIACMASHTAMQIAEVLGLHRSQEPRAEESSGQPYLDMFLGDCRRRLFWLTWSLNYLLSTEYDLTPVILSSVTCGLFDDGPGTHSARLVSLIHILKDGFQGSQNAVKPGDVERQIPQIQDLGTGPAIFTLFQAEVCLSLMRRILSVTRVISNPCQTTTVSIIKAALSEIPNILTKHQPWWNVLSVPFQTVCVSLALDNILILPLLPDAMERLQSITLAYDSKLAKEALSTAHHLIIASRQYEESKTKFKDLAVASTDLDFAQSGIDFDLLCQNPALESLEEWFQFTM</sequence>
<dbReference type="PANTHER" id="PTHR31779">
    <property type="entry name" value="2-NITROPROPANE DIOXYGENASE FAMILY, PUTATIVE (AFU_ORTHOLOGUE AFUA_2G17430)-RELATED"/>
    <property type="match status" value="1"/>
</dbReference>
<dbReference type="Gene3D" id="4.10.240.10">
    <property type="entry name" value="Zn(2)-C6 fungal-type DNA-binding domain"/>
    <property type="match status" value="1"/>
</dbReference>
<organism evidence="8 9">
    <name type="scientific">Penicillium brevicompactum</name>
    <dbReference type="NCBI Taxonomy" id="5074"/>
    <lineage>
        <taxon>Eukaryota</taxon>
        <taxon>Fungi</taxon>
        <taxon>Dikarya</taxon>
        <taxon>Ascomycota</taxon>
        <taxon>Pezizomycotina</taxon>
        <taxon>Eurotiomycetes</taxon>
        <taxon>Eurotiomycetidae</taxon>
        <taxon>Eurotiales</taxon>
        <taxon>Aspergillaceae</taxon>
        <taxon>Penicillium</taxon>
    </lineage>
</organism>
<dbReference type="PANTHER" id="PTHR31779:SF4">
    <property type="entry name" value="2-NITROPROPANE DIOXYGENASE FAMILY, PUTATIVE (AFU_ORTHOLOGUE AFUA_2G17430)-RELATED"/>
    <property type="match status" value="1"/>
</dbReference>
<evidence type="ECO:0000313" key="8">
    <source>
        <dbReference type="EMBL" id="KAJ5328055.1"/>
    </source>
</evidence>
<dbReference type="SUPFAM" id="SSF57701">
    <property type="entry name" value="Zn2/Cys6 DNA-binding domain"/>
    <property type="match status" value="1"/>
</dbReference>
<dbReference type="GO" id="GO:0003677">
    <property type="term" value="F:DNA binding"/>
    <property type="evidence" value="ECO:0007669"/>
    <property type="project" value="UniProtKB-KW"/>
</dbReference>
<evidence type="ECO:0000256" key="5">
    <source>
        <dbReference type="ARBA" id="ARBA00023163"/>
    </source>
</evidence>
<dbReference type="AlphaFoldDB" id="A0A9W9UBA5"/>
<reference evidence="8" key="2">
    <citation type="journal article" date="2023" name="IMA Fungus">
        <title>Comparative genomic study of the Penicillium genus elucidates a diverse pangenome and 15 lateral gene transfer events.</title>
        <authorList>
            <person name="Petersen C."/>
            <person name="Sorensen T."/>
            <person name="Nielsen M.R."/>
            <person name="Sondergaard T.E."/>
            <person name="Sorensen J.L."/>
            <person name="Fitzpatrick D.A."/>
            <person name="Frisvad J.C."/>
            <person name="Nielsen K.L."/>
        </authorList>
    </citation>
    <scope>NUCLEOTIDE SEQUENCE</scope>
    <source>
        <strain evidence="8">IBT 35673</strain>
    </source>
</reference>
<evidence type="ECO:0000313" key="9">
    <source>
        <dbReference type="Proteomes" id="UP001147695"/>
    </source>
</evidence>
<dbReference type="Pfam" id="PF00172">
    <property type="entry name" value="Zn_clus"/>
    <property type="match status" value="1"/>
</dbReference>
<dbReference type="PROSITE" id="PS00463">
    <property type="entry name" value="ZN2_CY6_FUNGAL_1"/>
    <property type="match status" value="1"/>
</dbReference>
<dbReference type="GO" id="GO:0006351">
    <property type="term" value="P:DNA-templated transcription"/>
    <property type="evidence" value="ECO:0007669"/>
    <property type="project" value="InterPro"/>
</dbReference>
<feature type="domain" description="Zn(2)-C6 fungal-type" evidence="7">
    <location>
        <begin position="23"/>
        <end position="52"/>
    </location>
</feature>
<dbReference type="InterPro" id="IPR007219">
    <property type="entry name" value="XnlR_reg_dom"/>
</dbReference>
<dbReference type="InterPro" id="IPR052478">
    <property type="entry name" value="Metabolite_Synth_Reg"/>
</dbReference>
<dbReference type="CDD" id="cd00067">
    <property type="entry name" value="GAL4"/>
    <property type="match status" value="1"/>
</dbReference>
<dbReference type="GO" id="GO:0009410">
    <property type="term" value="P:response to xenobiotic stimulus"/>
    <property type="evidence" value="ECO:0007669"/>
    <property type="project" value="TreeGrafter"/>
</dbReference>
<dbReference type="InterPro" id="IPR001138">
    <property type="entry name" value="Zn2Cys6_DnaBD"/>
</dbReference>
<proteinExistence type="predicted"/>
<dbReference type="Proteomes" id="UP001147695">
    <property type="component" value="Unassembled WGS sequence"/>
</dbReference>
<keyword evidence="4" id="KW-0238">DNA-binding</keyword>
<keyword evidence="2" id="KW-0862">Zinc</keyword>
<protein>
    <recommendedName>
        <fullName evidence="7">Zn(2)-C6 fungal-type domain-containing protein</fullName>
    </recommendedName>
</protein>
<dbReference type="InterPro" id="IPR036864">
    <property type="entry name" value="Zn2-C6_fun-type_DNA-bd_sf"/>
</dbReference>
<dbReference type="CDD" id="cd12148">
    <property type="entry name" value="fungal_TF_MHR"/>
    <property type="match status" value="1"/>
</dbReference>
<dbReference type="PROSITE" id="PS50048">
    <property type="entry name" value="ZN2_CY6_FUNGAL_2"/>
    <property type="match status" value="1"/>
</dbReference>
<dbReference type="GO" id="GO:0000981">
    <property type="term" value="F:DNA-binding transcription factor activity, RNA polymerase II-specific"/>
    <property type="evidence" value="ECO:0007669"/>
    <property type="project" value="InterPro"/>
</dbReference>
<dbReference type="Pfam" id="PF04082">
    <property type="entry name" value="Fungal_trans"/>
    <property type="match status" value="1"/>
</dbReference>
<evidence type="ECO:0000256" key="3">
    <source>
        <dbReference type="ARBA" id="ARBA00023015"/>
    </source>
</evidence>
<name>A0A9W9UBA5_PENBR</name>
<dbReference type="SMART" id="SM00066">
    <property type="entry name" value="GAL4"/>
    <property type="match status" value="1"/>
</dbReference>
<keyword evidence="6" id="KW-0539">Nucleus</keyword>
<evidence type="ECO:0000256" key="6">
    <source>
        <dbReference type="ARBA" id="ARBA00023242"/>
    </source>
</evidence>
<comment type="caution">
    <text evidence="8">The sequence shown here is derived from an EMBL/GenBank/DDBJ whole genome shotgun (WGS) entry which is preliminary data.</text>
</comment>
<evidence type="ECO:0000256" key="1">
    <source>
        <dbReference type="ARBA" id="ARBA00022723"/>
    </source>
</evidence>
<gene>
    <name evidence="8" type="ORF">N7452_008445</name>
</gene>
<evidence type="ECO:0000256" key="2">
    <source>
        <dbReference type="ARBA" id="ARBA00022833"/>
    </source>
</evidence>
<accession>A0A9W9UBA5</accession>
<evidence type="ECO:0000259" key="7">
    <source>
        <dbReference type="PROSITE" id="PS50048"/>
    </source>
</evidence>
<keyword evidence="5" id="KW-0804">Transcription</keyword>
<keyword evidence="1" id="KW-0479">Metal-binding</keyword>
<reference evidence="8" key="1">
    <citation type="submission" date="2022-12" db="EMBL/GenBank/DDBJ databases">
        <authorList>
            <person name="Petersen C."/>
        </authorList>
    </citation>
    <scope>NUCLEOTIDE SEQUENCE</scope>
    <source>
        <strain evidence="8">IBT 35673</strain>
    </source>
</reference>
<dbReference type="GO" id="GO:0008270">
    <property type="term" value="F:zinc ion binding"/>
    <property type="evidence" value="ECO:0007669"/>
    <property type="project" value="InterPro"/>
</dbReference>
<dbReference type="EMBL" id="JAPZBQ010000005">
    <property type="protein sequence ID" value="KAJ5328055.1"/>
    <property type="molecule type" value="Genomic_DNA"/>
</dbReference>